<dbReference type="Proteomes" id="UP000008064">
    <property type="component" value="Unassembled WGS sequence"/>
</dbReference>
<dbReference type="HOGENOM" id="CLU_2224814_0_0_1"/>
<dbReference type="GeneID" id="18819426"/>
<evidence type="ECO:0000313" key="1">
    <source>
        <dbReference type="EMBL" id="EGO24757.1"/>
    </source>
</evidence>
<reference evidence="1" key="1">
    <citation type="submission" date="2011-04" db="EMBL/GenBank/DDBJ databases">
        <title>Evolution of plant cell wall degrading machinery underlies the functional diversity of forest fungi.</title>
        <authorList>
            <consortium name="US DOE Joint Genome Institute (JGI-PGF)"/>
            <person name="Eastwood D.C."/>
            <person name="Floudas D."/>
            <person name="Binder M."/>
            <person name="Majcherczyk A."/>
            <person name="Schneider P."/>
            <person name="Aerts A."/>
            <person name="Asiegbu F.O."/>
            <person name="Baker S.E."/>
            <person name="Barry K."/>
            <person name="Bendiksby M."/>
            <person name="Blumentritt M."/>
            <person name="Coutinho P.M."/>
            <person name="Cullen D."/>
            <person name="Cullen D."/>
            <person name="Gathman A."/>
            <person name="Goodell B."/>
            <person name="Henrissat B."/>
            <person name="Ihrmark K."/>
            <person name="Kauserud H."/>
            <person name="Kohler A."/>
            <person name="LaButti K."/>
            <person name="Lapidus A."/>
            <person name="Lavin J.L."/>
            <person name="Lee Y.-H."/>
            <person name="Lindquist E."/>
            <person name="Lilly W."/>
            <person name="Lucas S."/>
            <person name="Morin E."/>
            <person name="Murat C."/>
            <person name="Oguiza J.A."/>
            <person name="Park J."/>
            <person name="Pisabarro A.G."/>
            <person name="Riley R."/>
            <person name="Rosling A."/>
            <person name="Salamov A."/>
            <person name="Schmidt O."/>
            <person name="Schmutz J."/>
            <person name="Skrede I."/>
            <person name="Stenlid J."/>
            <person name="Wiebenga A."/>
            <person name="Xie X."/>
            <person name="Kues U."/>
            <person name="Hibbett D.S."/>
            <person name="Hoffmeister D."/>
            <person name="Hogberg N."/>
            <person name="Martin F."/>
            <person name="Grigoriev I.V."/>
            <person name="Watkinson S.C."/>
        </authorList>
    </citation>
    <scope>NUCLEOTIDE SEQUENCE</scope>
    <source>
        <strain evidence="1">S7.9</strain>
    </source>
</reference>
<dbReference type="KEGG" id="sla:SERLADRAFT_468534"/>
<dbReference type="AlphaFoldDB" id="F8NXU1"/>
<sequence>MTDERIQQGNGDTANSDVEQGAYEHFVHLMKGQPVCALPFALPAYVSPCFGQFSDDIFADPCLTRMTYQQYEVVSSHCHLLWLSGQPGTELSQEGCPVKRGSSLDK</sequence>
<accession>F8NXU1</accession>
<name>F8NXU1_SERL9</name>
<protein>
    <submittedName>
        <fullName evidence="1">Uncharacterized protein</fullName>
    </submittedName>
</protein>
<dbReference type="EMBL" id="GL945434">
    <property type="protein sequence ID" value="EGO24757.1"/>
    <property type="molecule type" value="Genomic_DNA"/>
</dbReference>
<proteinExistence type="predicted"/>
<dbReference type="RefSeq" id="XP_007318776.1">
    <property type="nucleotide sequence ID" value="XM_007318714.1"/>
</dbReference>
<gene>
    <name evidence="1" type="ORF">SERLADRAFT_468534</name>
</gene>
<organism>
    <name type="scientific">Serpula lacrymans var. lacrymans (strain S7.9)</name>
    <name type="common">Dry rot fungus</name>
    <dbReference type="NCBI Taxonomy" id="578457"/>
    <lineage>
        <taxon>Eukaryota</taxon>
        <taxon>Fungi</taxon>
        <taxon>Dikarya</taxon>
        <taxon>Basidiomycota</taxon>
        <taxon>Agaricomycotina</taxon>
        <taxon>Agaricomycetes</taxon>
        <taxon>Agaricomycetidae</taxon>
        <taxon>Boletales</taxon>
        <taxon>Coniophorineae</taxon>
        <taxon>Serpulaceae</taxon>
        <taxon>Serpula</taxon>
    </lineage>
</organism>